<gene>
    <name evidence="2" type="ORF">BXY41_10552</name>
</gene>
<feature type="domain" description="N-acetyltransferase" evidence="1">
    <location>
        <begin position="5"/>
        <end position="162"/>
    </location>
</feature>
<dbReference type="InterPro" id="IPR000182">
    <property type="entry name" value="GNAT_dom"/>
</dbReference>
<dbReference type="Pfam" id="PF13302">
    <property type="entry name" value="Acetyltransf_3"/>
    <property type="match status" value="1"/>
</dbReference>
<keyword evidence="2" id="KW-0808">Transferase</keyword>
<dbReference type="Proteomes" id="UP000237749">
    <property type="component" value="Unassembled WGS sequence"/>
</dbReference>
<dbReference type="EMBL" id="PTJA01000005">
    <property type="protein sequence ID" value="PPK80837.1"/>
    <property type="molecule type" value="Genomic_DNA"/>
</dbReference>
<protein>
    <submittedName>
        <fullName evidence="2">RimJ/RimL family protein N-acetyltransferase</fullName>
    </submittedName>
</protein>
<dbReference type="PANTHER" id="PTHR43415">
    <property type="entry name" value="SPERMIDINE N(1)-ACETYLTRANSFERASE"/>
    <property type="match status" value="1"/>
</dbReference>
<accession>A0A2S6HSV4</accession>
<dbReference type="SUPFAM" id="SSF55729">
    <property type="entry name" value="Acyl-CoA N-acyltransferases (Nat)"/>
    <property type="match status" value="1"/>
</dbReference>
<dbReference type="PROSITE" id="PS51186">
    <property type="entry name" value="GNAT"/>
    <property type="match status" value="1"/>
</dbReference>
<sequence>MEYTLRLRPYKREDGTYLLNWLTDRRMLGMWCRDHFAFPLSADQLDRYYRDLEKDSRSFGFTALNEKGIPVGSFRMSRVDYEKKSVHLGFIVIDQSLRGQGLGGQMVSLAVGYAKDFLGMERITLNVFDCNPGAKRCYEKVGFHEEQFKKEDFAFEEEKWGIYLMVYDK</sequence>
<name>A0A2S6HSV4_9FIRM</name>
<evidence type="ECO:0000313" key="2">
    <source>
        <dbReference type="EMBL" id="PPK80837.1"/>
    </source>
</evidence>
<dbReference type="CDD" id="cd04301">
    <property type="entry name" value="NAT_SF"/>
    <property type="match status" value="1"/>
</dbReference>
<dbReference type="RefSeq" id="WP_104436832.1">
    <property type="nucleotide sequence ID" value="NZ_PTJA01000005.1"/>
</dbReference>
<dbReference type="GO" id="GO:0016747">
    <property type="term" value="F:acyltransferase activity, transferring groups other than amino-acyl groups"/>
    <property type="evidence" value="ECO:0007669"/>
    <property type="project" value="InterPro"/>
</dbReference>
<evidence type="ECO:0000313" key="3">
    <source>
        <dbReference type="Proteomes" id="UP000237749"/>
    </source>
</evidence>
<dbReference type="PANTHER" id="PTHR43415:SF5">
    <property type="entry name" value="ACETYLTRANSFERASE"/>
    <property type="match status" value="1"/>
</dbReference>
<dbReference type="InterPro" id="IPR016181">
    <property type="entry name" value="Acyl_CoA_acyltransferase"/>
</dbReference>
<organism evidence="2 3">
    <name type="scientific">Lacrimispora xylanisolvens</name>
    <dbReference type="NCBI Taxonomy" id="384636"/>
    <lineage>
        <taxon>Bacteria</taxon>
        <taxon>Bacillati</taxon>
        <taxon>Bacillota</taxon>
        <taxon>Clostridia</taxon>
        <taxon>Lachnospirales</taxon>
        <taxon>Lachnospiraceae</taxon>
        <taxon>Lacrimispora</taxon>
    </lineage>
</organism>
<evidence type="ECO:0000259" key="1">
    <source>
        <dbReference type="PROSITE" id="PS51186"/>
    </source>
</evidence>
<dbReference type="AlphaFoldDB" id="A0A2S6HSV4"/>
<reference evidence="2 3" key="1">
    <citation type="submission" date="2018-02" db="EMBL/GenBank/DDBJ databases">
        <title>Genomic Encyclopedia of Archaeal and Bacterial Type Strains, Phase II (KMG-II): from individual species to whole genera.</title>
        <authorList>
            <person name="Goeker M."/>
        </authorList>
    </citation>
    <scope>NUCLEOTIDE SEQUENCE [LARGE SCALE GENOMIC DNA]</scope>
    <source>
        <strain evidence="2 3">DSM 3808</strain>
    </source>
</reference>
<keyword evidence="3" id="KW-1185">Reference proteome</keyword>
<dbReference type="Gene3D" id="3.40.630.30">
    <property type="match status" value="1"/>
</dbReference>
<comment type="caution">
    <text evidence="2">The sequence shown here is derived from an EMBL/GenBank/DDBJ whole genome shotgun (WGS) entry which is preliminary data.</text>
</comment>
<proteinExistence type="predicted"/>
<dbReference type="OrthoDB" id="9811523at2"/>